<evidence type="ECO:0000313" key="4">
    <source>
        <dbReference type="Proteomes" id="UP000184036"/>
    </source>
</evidence>
<feature type="compositionally biased region" description="Polar residues" evidence="1">
    <location>
        <begin position="205"/>
        <end position="248"/>
    </location>
</feature>
<feature type="region of interest" description="Disordered" evidence="1">
    <location>
        <begin position="199"/>
        <end position="346"/>
    </location>
</feature>
<sequence length="346" mass="38970">MKTNTLSITNTSLFYFVGILSIIFTSCGSYQNSSYYDSDGIYGSRSNRAVLNDSQERQYNNDKYKDYFGSLQNDNQTEEIFTNVDNYNSYNVDVQDQRNDNAGYPGWGSNPQGISINIYDNNWGMNNWGYNGGFGWNMNNWGYNNGFGWGMNNWGWNGGFGWNNWYGNNWGPTVGFGWNSWYGNNWGYNNYRSDRSYARNEGRRGSSSFTDSNGNARNSGTFNRAENTTISRRAVNSNSSRDTNFNRNSFDRSARTTPTFSRTQSQTRYDSQNAPRRGNTNNGRIERNTQSRPQSNTNNSRNYTPSRNDNSSRNYTPSSTGRSSSGNNSSGGGRSSSGGSSRGGRG</sequence>
<accession>A0A1M5E7U7</accession>
<evidence type="ECO:0000256" key="2">
    <source>
        <dbReference type="SAM" id="Phobius"/>
    </source>
</evidence>
<reference evidence="4" key="1">
    <citation type="submission" date="2016-11" db="EMBL/GenBank/DDBJ databases">
        <authorList>
            <person name="Varghese N."/>
            <person name="Submissions S."/>
        </authorList>
    </citation>
    <scope>NUCLEOTIDE SEQUENCE [LARGE SCALE GENOMIC DNA]</scope>
    <source>
        <strain evidence="4">DSM 19741</strain>
    </source>
</reference>
<keyword evidence="2" id="KW-0472">Membrane</keyword>
<feature type="compositionally biased region" description="Polar residues" evidence="1">
    <location>
        <begin position="290"/>
        <end position="317"/>
    </location>
</feature>
<feature type="compositionally biased region" description="Polar residues" evidence="1">
    <location>
        <begin position="255"/>
        <end position="283"/>
    </location>
</feature>
<dbReference type="RefSeq" id="WP_072987052.1">
    <property type="nucleotide sequence ID" value="NZ_FQWE01000001.1"/>
</dbReference>
<dbReference type="EMBL" id="FQWE01000001">
    <property type="protein sequence ID" value="SHF75131.1"/>
    <property type="molecule type" value="Genomic_DNA"/>
</dbReference>
<feature type="compositionally biased region" description="Gly residues" evidence="1">
    <location>
        <begin position="329"/>
        <end position="346"/>
    </location>
</feature>
<dbReference type="OrthoDB" id="1443506at2"/>
<evidence type="ECO:0000256" key="1">
    <source>
        <dbReference type="SAM" id="MobiDB-lite"/>
    </source>
</evidence>
<keyword evidence="2" id="KW-0812">Transmembrane</keyword>
<protein>
    <submittedName>
        <fullName evidence="3">Uncharacterized protein</fullName>
    </submittedName>
</protein>
<dbReference type="Proteomes" id="UP000184036">
    <property type="component" value="Unassembled WGS sequence"/>
</dbReference>
<dbReference type="STRING" id="271157.SAMN05444396_101209"/>
<feature type="transmembrane region" description="Helical" evidence="2">
    <location>
        <begin position="12"/>
        <end position="31"/>
    </location>
</feature>
<gene>
    <name evidence="3" type="ORF">SAMN05444396_101209</name>
</gene>
<name>A0A1M5E7U7_9FLAO</name>
<evidence type="ECO:0000313" key="3">
    <source>
        <dbReference type="EMBL" id="SHF75131.1"/>
    </source>
</evidence>
<organism evidence="3 4">
    <name type="scientific">Flavobacterium segetis</name>
    <dbReference type="NCBI Taxonomy" id="271157"/>
    <lineage>
        <taxon>Bacteria</taxon>
        <taxon>Pseudomonadati</taxon>
        <taxon>Bacteroidota</taxon>
        <taxon>Flavobacteriia</taxon>
        <taxon>Flavobacteriales</taxon>
        <taxon>Flavobacteriaceae</taxon>
        <taxon>Flavobacterium</taxon>
    </lineage>
</organism>
<keyword evidence="4" id="KW-1185">Reference proteome</keyword>
<dbReference type="PROSITE" id="PS51257">
    <property type="entry name" value="PROKAR_LIPOPROTEIN"/>
    <property type="match status" value="1"/>
</dbReference>
<dbReference type="AlphaFoldDB" id="A0A1M5E7U7"/>
<proteinExistence type="predicted"/>
<feature type="compositionally biased region" description="Low complexity" evidence="1">
    <location>
        <begin position="318"/>
        <end position="328"/>
    </location>
</feature>
<keyword evidence="2" id="KW-1133">Transmembrane helix</keyword>